<feature type="transmembrane region" description="Helical" evidence="8">
    <location>
        <begin position="98"/>
        <end position="120"/>
    </location>
</feature>
<accession>A0A949JXP1</accession>
<dbReference type="InterPro" id="IPR036097">
    <property type="entry name" value="HisK_dim/P_sf"/>
</dbReference>
<evidence type="ECO:0000256" key="4">
    <source>
        <dbReference type="ARBA" id="ARBA00022553"/>
    </source>
</evidence>
<dbReference type="SUPFAM" id="SSF47384">
    <property type="entry name" value="Homodimeric domain of signal transducing histidine kinase"/>
    <property type="match status" value="1"/>
</dbReference>
<dbReference type="Proteomes" id="UP000712157">
    <property type="component" value="Unassembled WGS sequence"/>
</dbReference>
<gene>
    <name evidence="10" type="ORF">KTH89_01105</name>
</gene>
<comment type="caution">
    <text evidence="10">The sequence shown here is derived from an EMBL/GenBank/DDBJ whole genome shotgun (WGS) entry which is preliminary data.</text>
</comment>
<dbReference type="GO" id="GO:0005886">
    <property type="term" value="C:plasma membrane"/>
    <property type="evidence" value="ECO:0007669"/>
    <property type="project" value="TreeGrafter"/>
</dbReference>
<keyword evidence="8" id="KW-1133">Transmembrane helix</keyword>
<keyword evidence="5" id="KW-0808">Transferase</keyword>
<dbReference type="EC" id="2.7.13.3" evidence="3"/>
<dbReference type="InterPro" id="IPR003661">
    <property type="entry name" value="HisK_dim/P_dom"/>
</dbReference>
<dbReference type="InterPro" id="IPR004358">
    <property type="entry name" value="Sig_transdc_His_kin-like_C"/>
</dbReference>
<evidence type="ECO:0000256" key="2">
    <source>
        <dbReference type="ARBA" id="ARBA00004370"/>
    </source>
</evidence>
<keyword evidence="6 10" id="KW-0418">Kinase</keyword>
<reference evidence="10" key="1">
    <citation type="submission" date="2021-06" db="EMBL/GenBank/DDBJ databases">
        <title>Description of novel taxa of the family Lachnospiraceae.</title>
        <authorList>
            <person name="Chaplin A.V."/>
            <person name="Sokolova S.R."/>
            <person name="Pikina A.P."/>
            <person name="Korzhanova M."/>
            <person name="Belova V."/>
            <person name="Korostin D."/>
            <person name="Efimov B.A."/>
        </authorList>
    </citation>
    <scope>NUCLEOTIDE SEQUENCE</scope>
    <source>
        <strain evidence="10">ASD5720</strain>
    </source>
</reference>
<dbReference type="AlphaFoldDB" id="A0A949JXP1"/>
<keyword evidence="4" id="KW-0597">Phosphoprotein</keyword>
<proteinExistence type="predicted"/>
<keyword evidence="11" id="KW-1185">Reference proteome</keyword>
<protein>
    <recommendedName>
        <fullName evidence="3">histidine kinase</fullName>
        <ecNumber evidence="3">2.7.13.3</ecNumber>
    </recommendedName>
</protein>
<keyword evidence="8" id="KW-0812">Transmembrane</keyword>
<evidence type="ECO:0000313" key="10">
    <source>
        <dbReference type="EMBL" id="MBU9735115.1"/>
    </source>
</evidence>
<dbReference type="PRINTS" id="PR00344">
    <property type="entry name" value="BCTRLSENSOR"/>
</dbReference>
<comment type="subcellular location">
    <subcellularLocation>
        <location evidence="2">Membrane</location>
    </subcellularLocation>
</comment>
<dbReference type="PANTHER" id="PTHR45453:SF1">
    <property type="entry name" value="PHOSPHATE REGULON SENSOR PROTEIN PHOR"/>
    <property type="match status" value="1"/>
</dbReference>
<dbReference type="Pfam" id="PF02518">
    <property type="entry name" value="HATPase_c"/>
    <property type="match status" value="1"/>
</dbReference>
<feature type="domain" description="Histidine kinase" evidence="9">
    <location>
        <begin position="189"/>
        <end position="396"/>
    </location>
</feature>
<keyword evidence="7" id="KW-0902">Two-component regulatory system</keyword>
<evidence type="ECO:0000256" key="8">
    <source>
        <dbReference type="SAM" id="Phobius"/>
    </source>
</evidence>
<dbReference type="GO" id="GO:0004721">
    <property type="term" value="F:phosphoprotein phosphatase activity"/>
    <property type="evidence" value="ECO:0007669"/>
    <property type="project" value="TreeGrafter"/>
</dbReference>
<dbReference type="SMART" id="SM00387">
    <property type="entry name" value="HATPase_c"/>
    <property type="match status" value="1"/>
</dbReference>
<dbReference type="InterPro" id="IPR050351">
    <property type="entry name" value="BphY/WalK/GraS-like"/>
</dbReference>
<dbReference type="SMART" id="SM00388">
    <property type="entry name" value="HisKA"/>
    <property type="match status" value="1"/>
</dbReference>
<sequence length="396" mass="44674">MHKGKELSLNIRFCILSVLAVSLISVTITALLLTRYYGQKQYQTIGNICNGIIEARPDSRLLLAEVLKEHKEAPDMAAENNILPAFGYQPADFWDPSYISLFSGIGFAAGALLFILALWYRHKKELSRIKALTHYLGKVNTGAQGLLLETADDEYSRLQDEIYKTVTSLYQTRDEALKAKNNFADNLFNIAHQLKTPITAISLSNQMMLEHPSGIYPKQIKQQLHRLTRFEETLLLLSRIDAGTLVLERKEVDLFTVLTLAADHLQELFRQAKVSIDIPEMGAVSVMADLEWTMEAVINLFKNCMEHTPKLKTVHGTYEQNPLYAQILIWDEGPGFDKEDIPHLFERFYRGKNAKEGGIGIGLPLAKAIIEMQNGVISAGNTAEHHACFEIRIYSH</sequence>
<evidence type="ECO:0000313" key="11">
    <source>
        <dbReference type="Proteomes" id="UP000712157"/>
    </source>
</evidence>
<dbReference type="Gene3D" id="1.10.287.130">
    <property type="match status" value="1"/>
</dbReference>
<dbReference type="RefSeq" id="WP_238720296.1">
    <property type="nucleotide sequence ID" value="NZ_JAHQCW010000001.1"/>
</dbReference>
<comment type="catalytic activity">
    <reaction evidence="1">
        <text>ATP + protein L-histidine = ADP + protein N-phospho-L-histidine.</text>
        <dbReference type="EC" id="2.7.13.3"/>
    </reaction>
</comment>
<dbReference type="CDD" id="cd00082">
    <property type="entry name" value="HisKA"/>
    <property type="match status" value="1"/>
</dbReference>
<dbReference type="InterPro" id="IPR036890">
    <property type="entry name" value="HATPase_C_sf"/>
</dbReference>
<evidence type="ECO:0000256" key="3">
    <source>
        <dbReference type="ARBA" id="ARBA00012438"/>
    </source>
</evidence>
<dbReference type="GO" id="GO:0000155">
    <property type="term" value="F:phosphorelay sensor kinase activity"/>
    <property type="evidence" value="ECO:0007669"/>
    <property type="project" value="InterPro"/>
</dbReference>
<evidence type="ECO:0000256" key="5">
    <source>
        <dbReference type="ARBA" id="ARBA00022679"/>
    </source>
</evidence>
<dbReference type="InterPro" id="IPR003594">
    <property type="entry name" value="HATPase_dom"/>
</dbReference>
<dbReference type="Pfam" id="PF00512">
    <property type="entry name" value="HisKA"/>
    <property type="match status" value="1"/>
</dbReference>
<keyword evidence="8" id="KW-0472">Membrane</keyword>
<dbReference type="GO" id="GO:0016036">
    <property type="term" value="P:cellular response to phosphate starvation"/>
    <property type="evidence" value="ECO:0007669"/>
    <property type="project" value="TreeGrafter"/>
</dbReference>
<evidence type="ECO:0000259" key="9">
    <source>
        <dbReference type="PROSITE" id="PS50109"/>
    </source>
</evidence>
<feature type="transmembrane region" description="Helical" evidence="8">
    <location>
        <begin position="12"/>
        <end position="33"/>
    </location>
</feature>
<organism evidence="10 11">
    <name type="scientific">Diplocloster agilis</name>
    <dbReference type="NCBI Taxonomy" id="2850323"/>
    <lineage>
        <taxon>Bacteria</taxon>
        <taxon>Bacillati</taxon>
        <taxon>Bacillota</taxon>
        <taxon>Clostridia</taxon>
        <taxon>Lachnospirales</taxon>
        <taxon>Lachnospiraceae</taxon>
        <taxon>Diplocloster</taxon>
    </lineage>
</organism>
<evidence type="ECO:0000256" key="6">
    <source>
        <dbReference type="ARBA" id="ARBA00022777"/>
    </source>
</evidence>
<evidence type="ECO:0000256" key="1">
    <source>
        <dbReference type="ARBA" id="ARBA00000085"/>
    </source>
</evidence>
<evidence type="ECO:0000256" key="7">
    <source>
        <dbReference type="ARBA" id="ARBA00023012"/>
    </source>
</evidence>
<dbReference type="CDD" id="cd00075">
    <property type="entry name" value="HATPase"/>
    <property type="match status" value="1"/>
</dbReference>
<dbReference type="InterPro" id="IPR005467">
    <property type="entry name" value="His_kinase_dom"/>
</dbReference>
<dbReference type="SUPFAM" id="SSF55874">
    <property type="entry name" value="ATPase domain of HSP90 chaperone/DNA topoisomerase II/histidine kinase"/>
    <property type="match status" value="1"/>
</dbReference>
<dbReference type="PANTHER" id="PTHR45453">
    <property type="entry name" value="PHOSPHATE REGULON SENSOR PROTEIN PHOR"/>
    <property type="match status" value="1"/>
</dbReference>
<name>A0A949JXP1_9FIRM</name>
<dbReference type="EMBL" id="JAHQCW010000001">
    <property type="protein sequence ID" value="MBU9735115.1"/>
    <property type="molecule type" value="Genomic_DNA"/>
</dbReference>
<dbReference type="PROSITE" id="PS50109">
    <property type="entry name" value="HIS_KIN"/>
    <property type="match status" value="1"/>
</dbReference>
<dbReference type="Gene3D" id="3.30.565.10">
    <property type="entry name" value="Histidine kinase-like ATPase, C-terminal domain"/>
    <property type="match status" value="1"/>
</dbReference>